<feature type="compositionally biased region" description="Basic and acidic residues" evidence="7">
    <location>
        <begin position="329"/>
        <end position="338"/>
    </location>
</feature>
<reference evidence="9" key="3">
    <citation type="submission" date="2025-09" db="UniProtKB">
        <authorList>
            <consortium name="Ensembl"/>
        </authorList>
    </citation>
    <scope>IDENTIFICATION</scope>
</reference>
<dbReference type="Gene3D" id="3.40.50.300">
    <property type="entry name" value="P-loop containing nucleotide triphosphate hydrolases"/>
    <property type="match status" value="3"/>
</dbReference>
<dbReference type="GO" id="GO:0031048">
    <property type="term" value="P:regulatory ncRNA-mediated heterochromatin formation"/>
    <property type="evidence" value="ECO:0007669"/>
    <property type="project" value="TreeGrafter"/>
</dbReference>
<dbReference type="Ensembl" id="ENSSFAT00005027641.1">
    <property type="protein sequence ID" value="ENSSFAP00005026605.1"/>
    <property type="gene ID" value="ENSSFAG00005013638.1"/>
</dbReference>
<dbReference type="InterPro" id="IPR057373">
    <property type="entry name" value="ZNFX1"/>
</dbReference>
<dbReference type="InterPro" id="IPR047187">
    <property type="entry name" value="SF1_C_Upf1"/>
</dbReference>
<keyword evidence="3" id="KW-0479">Metal-binding</keyword>
<proteinExistence type="predicted"/>
<evidence type="ECO:0000313" key="10">
    <source>
        <dbReference type="Proteomes" id="UP000472267"/>
    </source>
</evidence>
<feature type="region of interest" description="Disordered" evidence="7">
    <location>
        <begin position="329"/>
        <end position="356"/>
    </location>
</feature>
<feature type="compositionally biased region" description="Basic and acidic residues" evidence="7">
    <location>
        <begin position="22"/>
        <end position="34"/>
    </location>
</feature>
<comment type="subcellular location">
    <subcellularLocation>
        <location evidence="1">Cytoplasm</location>
    </subcellularLocation>
</comment>
<dbReference type="OMA" id="PVCQVPI"/>
<dbReference type="Pfam" id="PF13086">
    <property type="entry name" value="AAA_11"/>
    <property type="match status" value="2"/>
</dbReference>
<reference evidence="9" key="2">
    <citation type="submission" date="2025-08" db="UniProtKB">
        <authorList>
            <consortium name="Ensembl"/>
        </authorList>
    </citation>
    <scope>IDENTIFICATION</scope>
</reference>
<dbReference type="GO" id="GO:0005737">
    <property type="term" value="C:cytoplasm"/>
    <property type="evidence" value="ECO:0007669"/>
    <property type="project" value="UniProtKB-SubCell"/>
</dbReference>
<feature type="domain" description="RZ-type" evidence="8">
    <location>
        <begin position="1861"/>
        <end position="1932"/>
    </location>
</feature>
<evidence type="ECO:0000256" key="7">
    <source>
        <dbReference type="SAM" id="MobiDB-lite"/>
    </source>
</evidence>
<evidence type="ECO:0000256" key="6">
    <source>
        <dbReference type="ARBA" id="ARBA00022859"/>
    </source>
</evidence>
<keyword evidence="5" id="KW-0862">Zinc</keyword>
<keyword evidence="2" id="KW-0963">Cytoplasm</keyword>
<evidence type="ECO:0000256" key="4">
    <source>
        <dbReference type="ARBA" id="ARBA00022771"/>
    </source>
</evidence>
<dbReference type="GeneID" id="115388362"/>
<dbReference type="CDD" id="cd18808">
    <property type="entry name" value="SF1_C_Upf1"/>
    <property type="match status" value="1"/>
</dbReference>
<dbReference type="GO" id="GO:0008270">
    <property type="term" value="F:zinc ion binding"/>
    <property type="evidence" value="ECO:0007669"/>
    <property type="project" value="UniProtKB-KW"/>
</dbReference>
<dbReference type="Pfam" id="PF25396">
    <property type="entry name" value="ZNFX1"/>
    <property type="match status" value="1"/>
</dbReference>
<dbReference type="OrthoDB" id="2423195at2759"/>
<dbReference type="CDD" id="cd06008">
    <property type="entry name" value="NF-X1-zinc-finger"/>
    <property type="match status" value="1"/>
</dbReference>
<keyword evidence="4" id="KW-0863">Zinc-finger</keyword>
<name>A0A672HC95_SALFA</name>
<dbReference type="FunFam" id="3.40.50.300:FF:001140">
    <property type="entry name" value="Zinc finger NFX1-type containing 1"/>
    <property type="match status" value="1"/>
</dbReference>
<reference evidence="9" key="1">
    <citation type="submission" date="2019-06" db="EMBL/GenBank/DDBJ databases">
        <authorList>
            <consortium name="Wellcome Sanger Institute Data Sharing"/>
        </authorList>
    </citation>
    <scope>NUCLEOTIDE SEQUENCE [LARGE SCALE GENOMIC DNA]</scope>
</reference>
<dbReference type="CDD" id="cd17936">
    <property type="entry name" value="EEXXEc_NFX1"/>
    <property type="match status" value="1"/>
</dbReference>
<evidence type="ECO:0000259" key="8">
    <source>
        <dbReference type="PROSITE" id="PS51981"/>
    </source>
</evidence>
<accession>A0A672HC95</accession>
<dbReference type="InParanoid" id="A0A672HC95"/>
<dbReference type="InterPro" id="IPR041679">
    <property type="entry name" value="DNA2/NAM7-like_C"/>
</dbReference>
<dbReference type="InterPro" id="IPR027417">
    <property type="entry name" value="P-loop_NTPase"/>
</dbReference>
<dbReference type="Pfam" id="PF20173">
    <property type="entry name" value="ZnF_RZ-type"/>
    <property type="match status" value="1"/>
</dbReference>
<protein>
    <recommendedName>
        <fullName evidence="8">RZ-type domain-containing protein</fullName>
    </recommendedName>
</protein>
<organism evidence="9 10">
    <name type="scientific">Salarias fasciatus</name>
    <name type="common">Jewelled blenny</name>
    <name type="synonym">Blennius fasciatus</name>
    <dbReference type="NCBI Taxonomy" id="181472"/>
    <lineage>
        <taxon>Eukaryota</taxon>
        <taxon>Metazoa</taxon>
        <taxon>Chordata</taxon>
        <taxon>Craniata</taxon>
        <taxon>Vertebrata</taxon>
        <taxon>Euteleostomi</taxon>
        <taxon>Actinopterygii</taxon>
        <taxon>Neopterygii</taxon>
        <taxon>Teleostei</taxon>
        <taxon>Neoteleostei</taxon>
        <taxon>Acanthomorphata</taxon>
        <taxon>Ovalentaria</taxon>
        <taxon>Blenniimorphae</taxon>
        <taxon>Blenniiformes</taxon>
        <taxon>Blennioidei</taxon>
        <taxon>Blenniidae</taxon>
        <taxon>Salariinae</taxon>
        <taxon>Salarias</taxon>
    </lineage>
</organism>
<dbReference type="PANTHER" id="PTHR10887:SF341">
    <property type="entry name" value="NFX1-TYPE ZINC FINGER-CONTAINING PROTEIN 1"/>
    <property type="match status" value="1"/>
</dbReference>
<dbReference type="InterPro" id="IPR041677">
    <property type="entry name" value="DNA2/NAM7_AAA_11"/>
</dbReference>
<keyword evidence="10" id="KW-1185">Reference proteome</keyword>
<dbReference type="GO" id="GO:0031380">
    <property type="term" value="C:nuclear RNA-directed RNA polymerase complex"/>
    <property type="evidence" value="ECO:0007669"/>
    <property type="project" value="TreeGrafter"/>
</dbReference>
<evidence type="ECO:0000256" key="3">
    <source>
        <dbReference type="ARBA" id="ARBA00022723"/>
    </source>
</evidence>
<dbReference type="FunFam" id="3.40.50.300:FF:000742">
    <property type="entry name" value="NFX1-type zinc finger-containing protein 1"/>
    <property type="match status" value="1"/>
</dbReference>
<dbReference type="SUPFAM" id="SSF52540">
    <property type="entry name" value="P-loop containing nucleoside triphosphate hydrolases"/>
    <property type="match status" value="1"/>
</dbReference>
<feature type="region of interest" description="Disordered" evidence="7">
    <location>
        <begin position="1"/>
        <end position="113"/>
    </location>
</feature>
<evidence type="ECO:0000256" key="2">
    <source>
        <dbReference type="ARBA" id="ARBA00022490"/>
    </source>
</evidence>
<dbReference type="Pfam" id="PF13087">
    <property type="entry name" value="AAA_12"/>
    <property type="match status" value="1"/>
</dbReference>
<evidence type="ECO:0000256" key="1">
    <source>
        <dbReference type="ARBA" id="ARBA00004496"/>
    </source>
</evidence>
<gene>
    <name evidence="9" type="primary">znfx1</name>
</gene>
<keyword evidence="6" id="KW-0391">Immunity</keyword>
<dbReference type="CTD" id="57169"/>
<dbReference type="InterPro" id="IPR046439">
    <property type="entry name" value="ZF_RZ_dom"/>
</dbReference>
<evidence type="ECO:0000256" key="5">
    <source>
        <dbReference type="ARBA" id="ARBA00022833"/>
    </source>
</evidence>
<dbReference type="RefSeq" id="XP_029947325.1">
    <property type="nucleotide sequence ID" value="XM_030091465.1"/>
</dbReference>
<evidence type="ECO:0000313" key="9">
    <source>
        <dbReference type="Ensembl" id="ENSSFAP00005026605.1"/>
    </source>
</evidence>
<dbReference type="PROSITE" id="PS51981">
    <property type="entry name" value="ZF_RZ"/>
    <property type="match status" value="1"/>
</dbReference>
<feature type="compositionally biased region" description="Gly residues" evidence="7">
    <location>
        <begin position="65"/>
        <end position="91"/>
    </location>
</feature>
<dbReference type="InterPro" id="IPR045055">
    <property type="entry name" value="DNA2/NAM7-like"/>
</dbReference>
<feature type="compositionally biased region" description="Polar residues" evidence="7">
    <location>
        <begin position="1"/>
        <end position="11"/>
    </location>
</feature>
<dbReference type="Proteomes" id="UP000472267">
    <property type="component" value="Chromosome 5"/>
</dbReference>
<dbReference type="GO" id="GO:0002376">
    <property type="term" value="P:immune system process"/>
    <property type="evidence" value="ECO:0007669"/>
    <property type="project" value="UniProtKB-KW"/>
</dbReference>
<dbReference type="PANTHER" id="PTHR10887">
    <property type="entry name" value="DNA2/NAM7 HELICASE FAMILY"/>
    <property type="match status" value="1"/>
</dbReference>
<sequence length="1949" mass="221577">MDTGQNGNTPEDGSRRPGGADGKQKERKSREKIKSLGNRQSAQGSNGGGDALSWRVRTRSEPGRGGKARGGSARGWGGEVKGNASGRGGSNADGAVGKFATGGGGRGGHGRQDAKRFQMGRNQVHDGAGGDARKVVAAKGVTGGAGAQSLKYPRPMKAPQRSGLGFRSLQELCDKEPSVVAMTLSTHKDFPKVLDQTSMKQDLIELLCRVINKAFQSRTDRSTLQHLAGIIKDSEFLRSSLPHYLVGMGSESNPFLRAQYPQHLDRILALLSEVLSVFPASSVNTVGVAVTLLQVSISSLKASDVDIQPEMEEKAASLHGVIENLQKKSREGTLKSDKAPLPAVDDEPGEGDEKNFKDIPIYPTLEEFHQVQRPFIRRNLTGQRYTNTYIYLDTHFRLLREDFVRPLREGIQQLLQMDGRNDNLLKKHFDDIRVYFNTKIMAPKCTRSGLAYIVKFDIEPLKFVCWENSKRLIYGSLVCLSSDNFESFLFATVSDREPKDLKKGQVEMMFTEESRVRLAHVEENEVFLMVETTAYFEAYRYVLEGLKEQDEEDLPFQRYIVECNKEVAPPAYLRGNDVYDLSFVADRHHEKKMRPFSSLVPAAWPEMKQLGLDESQMKAFQLALTKELAIIQGPPGTGKTYVGLKIAQALLTNRQLWRDPRDSSPMLVVCYTNHALDQFLEGIHGFLGKGIVRVGGRSNSEILQRFTLRELMSSPNFRRTLPAHLQNAFSTVYKDVCERERELQKHTIKLECSLKGVLRETFLKMFISPRHWTSLHLQFEQDGFMATNEKKTSVMMEWLGLSSTVFHQRETQKKTSVMMEWLGLSSTVFLQRETQNENTSPVPPVASDEEMEEDLIEIEEEADWIQADRIIEDWNFRPRGEKDDKKTRMKMAVKEVEQLMLAMNLDNADKQPEQSEDGFEFQKEQKKKMKKVIRKELGKSSAMTEQEERNVLDVWSLSQQDRWRLYRLWVKRYRLDLRMKAQLSEEAFQKEVDRLADVKRRESLCVLKEATVIGMTTTGAAKFRKALQEVRPRLVIVEEAAEVLEAHIITTLSKDCQHLILIGDHQQLRPSATVYDLAKNFNLEMSMFERLVKMELPFVRLDYQHRMRADIARLLTPHIYPELENHPSVLNYEHIKGLEANLFFVEHNHLEEEIKDGKSHQNEHEAKFVVALCRYLLLQGYKPDQITILTTYTGQLHRLRKLMPASEFSGVKVHVVDKYQGEENDIVLLSLVRSNLQGKVGFLSIPNRVCVALSRAKKGLYCIGNSEILGRVNLWGNIFHTLSQHKQIGKALTLCCQNHPDQKAKVSTAEDFKQAPEGGCTKPCLFRLDCGHVCSSVCHPNDQEHKDFKCVKPCQKMLCDQGHQCKLLCYQQCPATCQVKVEKVVPQCQHTQMVPCSQDPDTFSCKDRCEKLLPCGHPCVSPCGKPCNPFCRVKVSLELKCGHTQEDACYYKTHDTKPECRTSCNHLLKCGHTCPGTCGRCNQGRYHVPCSHPCERLLICSHKCRENCTRECPPCQLPCENCCVHSKCMKQCGQACSPCVEPCAWQCQHQSCSKLCHEPCDRPPCTQPCDKTLHCGHPCIGLCGDKCPKKCRVCDRKEVTKIFFGTEDEPDACFIELEDCGHIIEYTAMDTYMKLDDDEAAEGQEVAIKLKECPKCRTPVRKNLRYGSSINKRLAEVEMVKEKINGHQPDVEEHRMLLLNRWQENGNILEDLQELDFMDIKEMLERSSLTRNDLWLLENKLEFLLRVGKLCNIARTDLRSMDGLTPKVFEFLYWLKHQQQRFTDQQVFDLQRELQRLYLLAELEACCKTPFVKKQADIECAVQKIRDALEMPGQFSERDEDRVKEALKELAKKIPLTGLGISEQEKKMIVSAMKMRPGHWHKCPNGHVYLITECGGAMESRKCPDCDATIGGQNHRLDSGNAVATEMDGAQHSAWSEVNNLQNFDQFGF</sequence>
<dbReference type="GO" id="GO:0004386">
    <property type="term" value="F:helicase activity"/>
    <property type="evidence" value="ECO:0007669"/>
    <property type="project" value="InterPro"/>
</dbReference>